<dbReference type="AlphaFoldDB" id="A0A5B7EHA2"/>
<dbReference type="Proteomes" id="UP000324222">
    <property type="component" value="Unassembled WGS sequence"/>
</dbReference>
<gene>
    <name evidence="2" type="ORF">E2C01_026102</name>
</gene>
<keyword evidence="3" id="KW-1185">Reference proteome</keyword>
<feature type="region of interest" description="Disordered" evidence="1">
    <location>
        <begin position="20"/>
        <end position="45"/>
    </location>
</feature>
<name>A0A5B7EHA2_PORTR</name>
<sequence length="60" mass="6400">MMDTKLIPGAVIIAYITKKSGSGSKVSKPRGKDIAVTPHLPQQPSNDLALKPQTILLAYP</sequence>
<organism evidence="2 3">
    <name type="scientific">Portunus trituberculatus</name>
    <name type="common">Swimming crab</name>
    <name type="synonym">Neptunus trituberculatus</name>
    <dbReference type="NCBI Taxonomy" id="210409"/>
    <lineage>
        <taxon>Eukaryota</taxon>
        <taxon>Metazoa</taxon>
        <taxon>Ecdysozoa</taxon>
        <taxon>Arthropoda</taxon>
        <taxon>Crustacea</taxon>
        <taxon>Multicrustacea</taxon>
        <taxon>Malacostraca</taxon>
        <taxon>Eumalacostraca</taxon>
        <taxon>Eucarida</taxon>
        <taxon>Decapoda</taxon>
        <taxon>Pleocyemata</taxon>
        <taxon>Brachyura</taxon>
        <taxon>Eubrachyura</taxon>
        <taxon>Portunoidea</taxon>
        <taxon>Portunidae</taxon>
        <taxon>Portuninae</taxon>
        <taxon>Portunus</taxon>
    </lineage>
</organism>
<reference evidence="2 3" key="1">
    <citation type="submission" date="2019-05" db="EMBL/GenBank/DDBJ databases">
        <title>Another draft genome of Portunus trituberculatus and its Hox gene families provides insights of decapod evolution.</title>
        <authorList>
            <person name="Jeong J.-H."/>
            <person name="Song I."/>
            <person name="Kim S."/>
            <person name="Choi T."/>
            <person name="Kim D."/>
            <person name="Ryu S."/>
            <person name="Kim W."/>
        </authorList>
    </citation>
    <scope>NUCLEOTIDE SEQUENCE [LARGE SCALE GENOMIC DNA]</scope>
    <source>
        <tissue evidence="2">Muscle</tissue>
    </source>
</reference>
<protein>
    <submittedName>
        <fullName evidence="2">Uncharacterized protein</fullName>
    </submittedName>
</protein>
<accession>A0A5B7EHA2</accession>
<comment type="caution">
    <text evidence="2">The sequence shown here is derived from an EMBL/GenBank/DDBJ whole genome shotgun (WGS) entry which is preliminary data.</text>
</comment>
<evidence type="ECO:0000313" key="2">
    <source>
        <dbReference type="EMBL" id="MPC32775.1"/>
    </source>
</evidence>
<evidence type="ECO:0000313" key="3">
    <source>
        <dbReference type="Proteomes" id="UP000324222"/>
    </source>
</evidence>
<evidence type="ECO:0000256" key="1">
    <source>
        <dbReference type="SAM" id="MobiDB-lite"/>
    </source>
</evidence>
<dbReference type="EMBL" id="VSRR010002692">
    <property type="protein sequence ID" value="MPC32775.1"/>
    <property type="molecule type" value="Genomic_DNA"/>
</dbReference>
<proteinExistence type="predicted"/>